<dbReference type="EMBL" id="BLXT01001503">
    <property type="protein sequence ID" value="GFN86266.1"/>
    <property type="molecule type" value="Genomic_DNA"/>
</dbReference>
<dbReference type="Proteomes" id="UP000735302">
    <property type="component" value="Unassembled WGS sequence"/>
</dbReference>
<reference evidence="1 2" key="1">
    <citation type="journal article" date="2021" name="Elife">
        <title>Chloroplast acquisition without the gene transfer in kleptoplastic sea slugs, Plakobranchus ocellatus.</title>
        <authorList>
            <person name="Maeda T."/>
            <person name="Takahashi S."/>
            <person name="Yoshida T."/>
            <person name="Shimamura S."/>
            <person name="Takaki Y."/>
            <person name="Nagai Y."/>
            <person name="Toyoda A."/>
            <person name="Suzuki Y."/>
            <person name="Arimoto A."/>
            <person name="Ishii H."/>
            <person name="Satoh N."/>
            <person name="Nishiyama T."/>
            <person name="Hasebe M."/>
            <person name="Maruyama T."/>
            <person name="Minagawa J."/>
            <person name="Obokata J."/>
            <person name="Shigenobu S."/>
        </authorList>
    </citation>
    <scope>NUCLEOTIDE SEQUENCE [LARGE SCALE GENOMIC DNA]</scope>
</reference>
<evidence type="ECO:0000313" key="1">
    <source>
        <dbReference type="EMBL" id="GFN86266.1"/>
    </source>
</evidence>
<proteinExistence type="predicted"/>
<gene>
    <name evidence="1" type="ORF">PoB_001277200</name>
</gene>
<sequence length="103" mass="12016">MQRNTSKTAYTTFSLRNPVLKKSLEIGIGKESLKRDDLQRYLDILPDPRLCLRRHIEEVANSVRYRTTIAQGWQEQLGTPRPSPCERFITALYDRCSNTRTQC</sequence>
<accession>A0AAV3YTK3</accession>
<dbReference type="AlphaFoldDB" id="A0AAV3YTK3"/>
<name>A0AAV3YTK3_9GAST</name>
<organism evidence="1 2">
    <name type="scientific">Plakobranchus ocellatus</name>
    <dbReference type="NCBI Taxonomy" id="259542"/>
    <lineage>
        <taxon>Eukaryota</taxon>
        <taxon>Metazoa</taxon>
        <taxon>Spiralia</taxon>
        <taxon>Lophotrochozoa</taxon>
        <taxon>Mollusca</taxon>
        <taxon>Gastropoda</taxon>
        <taxon>Heterobranchia</taxon>
        <taxon>Euthyneura</taxon>
        <taxon>Panpulmonata</taxon>
        <taxon>Sacoglossa</taxon>
        <taxon>Placobranchoidea</taxon>
        <taxon>Plakobranchidae</taxon>
        <taxon>Plakobranchus</taxon>
    </lineage>
</organism>
<keyword evidence="2" id="KW-1185">Reference proteome</keyword>
<comment type="caution">
    <text evidence="1">The sequence shown here is derived from an EMBL/GenBank/DDBJ whole genome shotgun (WGS) entry which is preliminary data.</text>
</comment>
<evidence type="ECO:0000313" key="2">
    <source>
        <dbReference type="Proteomes" id="UP000735302"/>
    </source>
</evidence>
<protein>
    <submittedName>
        <fullName evidence="1">Uncharacterized protein</fullName>
    </submittedName>
</protein>